<dbReference type="Pfam" id="PF01157">
    <property type="entry name" value="Ribosomal_L21e"/>
    <property type="match status" value="1"/>
</dbReference>
<dbReference type="AlphaFoldDB" id="A0A2R6BE31"/>
<reference evidence="7 8" key="1">
    <citation type="submission" date="2017-04" db="EMBL/GenBank/DDBJ databases">
        <title>Novel microbial lineages endemic to geothermal iron-oxide mats fill important gaps in the evolutionary history of Archaea.</title>
        <authorList>
            <person name="Jay Z.J."/>
            <person name="Beam J.P."/>
            <person name="Dlakic M."/>
            <person name="Rusch D.B."/>
            <person name="Kozubal M.A."/>
            <person name="Inskeep W.P."/>
        </authorList>
    </citation>
    <scope>NUCLEOTIDE SEQUENCE [LARGE SCALE GENOMIC DNA]</scope>
    <source>
        <strain evidence="7">ECH_B_2</strain>
    </source>
</reference>
<evidence type="ECO:0000256" key="2">
    <source>
        <dbReference type="ARBA" id="ARBA00022980"/>
    </source>
</evidence>
<protein>
    <recommendedName>
        <fullName evidence="4 5">Large ribosomal subunit protein eL21</fullName>
    </recommendedName>
</protein>
<keyword evidence="3 5" id="KW-0687">Ribonucleoprotein</keyword>
<dbReference type="GO" id="GO:0006412">
    <property type="term" value="P:translation"/>
    <property type="evidence" value="ECO:0007669"/>
    <property type="project" value="UniProtKB-UniRule"/>
</dbReference>
<dbReference type="SUPFAM" id="SSF50104">
    <property type="entry name" value="Translation proteins SH3-like domain"/>
    <property type="match status" value="1"/>
</dbReference>
<dbReference type="GO" id="GO:0003735">
    <property type="term" value="F:structural constituent of ribosome"/>
    <property type="evidence" value="ECO:0007669"/>
    <property type="project" value="InterPro"/>
</dbReference>
<comment type="caution">
    <text evidence="7">The sequence shown here is derived from an EMBL/GenBank/DDBJ whole genome shotgun (WGS) entry which is preliminary data.</text>
</comment>
<evidence type="ECO:0000313" key="7">
    <source>
        <dbReference type="EMBL" id="PSN96876.1"/>
    </source>
</evidence>
<organism evidence="7 8">
    <name type="scientific">Candidatus Marsarchaeota G2 archaeon ECH_B_2</name>
    <dbReference type="NCBI Taxonomy" id="1978160"/>
    <lineage>
        <taxon>Archaea</taxon>
        <taxon>Candidatus Marsarchaeota</taxon>
        <taxon>Candidatus Marsarchaeota group 2</taxon>
    </lineage>
</organism>
<evidence type="ECO:0000313" key="8">
    <source>
        <dbReference type="Proteomes" id="UP000241284"/>
    </source>
</evidence>
<dbReference type="GO" id="GO:1990904">
    <property type="term" value="C:ribonucleoprotein complex"/>
    <property type="evidence" value="ECO:0007669"/>
    <property type="project" value="UniProtKB-KW"/>
</dbReference>
<evidence type="ECO:0000256" key="1">
    <source>
        <dbReference type="ARBA" id="ARBA00008427"/>
    </source>
</evidence>
<sequence length="96" mass="10867">MTRNKGYRNKSRSLLTKAPRESGLPPPSAFIKEFEVGSKVVIDIEPSVQKGMPHRRYQGKIGTIVEKRGRAYVVKVPMEPEDRVIVVRPVHIKPFG</sequence>
<comment type="similarity">
    <text evidence="1 5">Belongs to the eukaryotic ribosomal protein eL21 family.</text>
</comment>
<dbReference type="EMBL" id="NEXH01000001">
    <property type="protein sequence ID" value="PSN96876.1"/>
    <property type="molecule type" value="Genomic_DNA"/>
</dbReference>
<dbReference type="InterPro" id="IPR036948">
    <property type="entry name" value="Ribosomal_eL21_sf"/>
</dbReference>
<dbReference type="InterPro" id="IPR022856">
    <property type="entry name" value="Ribosomal_eL21_arc"/>
</dbReference>
<name>A0A2R6BE31_9ARCH</name>
<evidence type="ECO:0000256" key="6">
    <source>
        <dbReference type="SAM" id="MobiDB-lite"/>
    </source>
</evidence>
<dbReference type="FunFam" id="2.30.30.70:FF:000001">
    <property type="entry name" value="60S ribosomal protein L21"/>
    <property type="match status" value="1"/>
</dbReference>
<evidence type="ECO:0000256" key="4">
    <source>
        <dbReference type="ARBA" id="ARBA00035219"/>
    </source>
</evidence>
<dbReference type="Gene3D" id="2.30.30.70">
    <property type="entry name" value="Ribosomal protein L21"/>
    <property type="match status" value="1"/>
</dbReference>
<proteinExistence type="inferred from homology"/>
<feature type="compositionally biased region" description="Basic residues" evidence="6">
    <location>
        <begin position="1"/>
        <end position="11"/>
    </location>
</feature>
<dbReference type="GO" id="GO:0005840">
    <property type="term" value="C:ribosome"/>
    <property type="evidence" value="ECO:0007669"/>
    <property type="project" value="UniProtKB-KW"/>
</dbReference>
<dbReference type="InterPro" id="IPR008991">
    <property type="entry name" value="Translation_prot_SH3-like_sf"/>
</dbReference>
<dbReference type="InterPro" id="IPR001147">
    <property type="entry name" value="Ribosomal_eL21"/>
</dbReference>
<dbReference type="PANTHER" id="PTHR20981">
    <property type="entry name" value="60S RIBOSOMAL PROTEIN L21"/>
    <property type="match status" value="1"/>
</dbReference>
<keyword evidence="2 5" id="KW-0689">Ribosomal protein</keyword>
<evidence type="ECO:0000256" key="3">
    <source>
        <dbReference type="ARBA" id="ARBA00023274"/>
    </source>
</evidence>
<evidence type="ECO:0000256" key="5">
    <source>
        <dbReference type="HAMAP-Rule" id="MF_00369"/>
    </source>
</evidence>
<feature type="region of interest" description="Disordered" evidence="6">
    <location>
        <begin position="1"/>
        <end position="26"/>
    </location>
</feature>
<gene>
    <name evidence="5" type="primary">rpl21e</name>
    <name evidence="7" type="ORF">B9Q06_01745</name>
</gene>
<dbReference type="HAMAP" id="MF_00369">
    <property type="entry name" value="Ribosomal_eL21"/>
    <property type="match status" value="1"/>
</dbReference>
<dbReference type="Proteomes" id="UP000241284">
    <property type="component" value="Unassembled WGS sequence"/>
</dbReference>
<dbReference type="NCBIfam" id="NF003303">
    <property type="entry name" value="PRK04306.1"/>
    <property type="match status" value="1"/>
</dbReference>
<accession>A0A2R6BE31</accession>